<dbReference type="Proteomes" id="UP000259211">
    <property type="component" value="Unassembled WGS sequence"/>
</dbReference>
<dbReference type="InterPro" id="IPR001075">
    <property type="entry name" value="NIF_FeS_clus_asmbl_NifU_C"/>
</dbReference>
<proteinExistence type="predicted"/>
<dbReference type="GO" id="GO:0051536">
    <property type="term" value="F:iron-sulfur cluster binding"/>
    <property type="evidence" value="ECO:0007669"/>
    <property type="project" value="InterPro"/>
</dbReference>
<accession>A0A3E2DDF7</accession>
<evidence type="ECO:0000259" key="2">
    <source>
        <dbReference type="Pfam" id="PF01106"/>
    </source>
</evidence>
<dbReference type="AlphaFoldDB" id="A0A3E2DDF7"/>
<sequence>MKLASRPSMAVHPETTADPATLRWVVSGVSLPFAGELVSAPGLDGFLGRVRVEVTVGAVIATVLDDSWGRIGAGFRTALTMALERTDDWIGGPGAQALDEVETLRRCADELIAGPVGAVAAMHGGSIELVDVTLHCGQRTVDVAMKGACRGCPAAVITLHQRLERQLSLRLREPVSVREM</sequence>
<gene>
    <name evidence="3" type="ORF">CHT91_10715</name>
</gene>
<reference evidence="3 4" key="1">
    <citation type="submission" date="2017-07" db="EMBL/GenBank/DDBJ databases">
        <authorList>
            <person name="Sun Z.S."/>
            <person name="Albrecht U."/>
            <person name="Echele G."/>
            <person name="Lee C.C."/>
        </authorList>
    </citation>
    <scope>NUCLEOTIDE SEQUENCE [LARGE SCALE GENOMIC DNA]</scope>
    <source>
        <strain evidence="3 4">P16-029</strain>
    </source>
</reference>
<dbReference type="InterPro" id="IPR034904">
    <property type="entry name" value="FSCA_dom_sf"/>
</dbReference>
<evidence type="ECO:0000313" key="4">
    <source>
        <dbReference type="Proteomes" id="UP000259211"/>
    </source>
</evidence>
<comment type="caution">
    <text evidence="3">The sequence shown here is derived from an EMBL/GenBank/DDBJ whole genome shotgun (WGS) entry which is preliminary data.</text>
</comment>
<dbReference type="EMBL" id="NOWI01000009">
    <property type="protein sequence ID" value="RFT43003.1"/>
    <property type="molecule type" value="Genomic_DNA"/>
</dbReference>
<protein>
    <submittedName>
        <fullName evidence="3">NifU family protein</fullName>
    </submittedName>
</protein>
<name>A0A3E2DDF7_9ACTN</name>
<dbReference type="GO" id="GO:0016226">
    <property type="term" value="P:iron-sulfur cluster assembly"/>
    <property type="evidence" value="ECO:0007669"/>
    <property type="project" value="InterPro"/>
</dbReference>
<dbReference type="Pfam" id="PF01106">
    <property type="entry name" value="NifU"/>
    <property type="match status" value="1"/>
</dbReference>
<dbReference type="Gene3D" id="3.30.300.130">
    <property type="entry name" value="Fe-S cluster assembly (FSCA)"/>
    <property type="match status" value="1"/>
</dbReference>
<organism evidence="3 4">
    <name type="scientific">Cutibacterium avidum</name>
    <dbReference type="NCBI Taxonomy" id="33010"/>
    <lineage>
        <taxon>Bacteria</taxon>
        <taxon>Bacillati</taxon>
        <taxon>Actinomycetota</taxon>
        <taxon>Actinomycetes</taxon>
        <taxon>Propionibacteriales</taxon>
        <taxon>Propionibacteriaceae</taxon>
        <taxon>Cutibacterium</taxon>
    </lineage>
</organism>
<evidence type="ECO:0000313" key="3">
    <source>
        <dbReference type="EMBL" id="RFT43003.1"/>
    </source>
</evidence>
<evidence type="ECO:0000256" key="1">
    <source>
        <dbReference type="ARBA" id="ARBA00049958"/>
    </source>
</evidence>
<dbReference type="RefSeq" id="WP_065673777.1">
    <property type="nucleotide sequence ID" value="NZ_AP031491.1"/>
</dbReference>
<feature type="domain" description="NIF system FeS cluster assembly NifU C-terminal" evidence="2">
    <location>
        <begin position="121"/>
        <end position="177"/>
    </location>
</feature>
<dbReference type="GO" id="GO:0005506">
    <property type="term" value="F:iron ion binding"/>
    <property type="evidence" value="ECO:0007669"/>
    <property type="project" value="InterPro"/>
</dbReference>
<comment type="function">
    <text evidence="1">May be involved in the formation or repair of [Fe-S] clusters present in iron-sulfur proteins.</text>
</comment>
<dbReference type="SUPFAM" id="SSF117916">
    <property type="entry name" value="Fe-S cluster assembly (FSCA) domain-like"/>
    <property type="match status" value="1"/>
</dbReference>